<dbReference type="Proteomes" id="UP000799302">
    <property type="component" value="Unassembled WGS sequence"/>
</dbReference>
<name>A0A6A6U101_9PEZI</name>
<feature type="repeat" description="Solcar" evidence="10">
    <location>
        <begin position="191"/>
        <end position="326"/>
    </location>
</feature>
<evidence type="ECO:0000256" key="4">
    <source>
        <dbReference type="ARBA" id="ARBA00022692"/>
    </source>
</evidence>
<feature type="transmembrane region" description="Helical" evidence="13">
    <location>
        <begin position="150"/>
        <end position="170"/>
    </location>
</feature>
<evidence type="ECO:0000313" key="15">
    <source>
        <dbReference type="Proteomes" id="UP000799302"/>
    </source>
</evidence>
<dbReference type="OrthoDB" id="193856at2759"/>
<dbReference type="Gene3D" id="1.50.40.10">
    <property type="entry name" value="Mitochondrial carrier domain"/>
    <property type="match status" value="1"/>
</dbReference>
<feature type="compositionally biased region" description="Low complexity" evidence="12">
    <location>
        <begin position="256"/>
        <end position="274"/>
    </location>
</feature>
<feature type="compositionally biased region" description="Low complexity" evidence="12">
    <location>
        <begin position="237"/>
        <end position="249"/>
    </location>
</feature>
<keyword evidence="7 13" id="KW-1133">Transmembrane helix</keyword>
<keyword evidence="5" id="KW-0677">Repeat</keyword>
<dbReference type="Pfam" id="PF00153">
    <property type="entry name" value="Mito_carr"/>
    <property type="match status" value="4"/>
</dbReference>
<evidence type="ECO:0000256" key="10">
    <source>
        <dbReference type="PROSITE-ProRule" id="PRU00282"/>
    </source>
</evidence>
<feature type="transmembrane region" description="Helical" evidence="13">
    <location>
        <begin position="95"/>
        <end position="115"/>
    </location>
</feature>
<comment type="subcellular location">
    <subcellularLocation>
        <location evidence="1">Mitochondrion inner membrane</location>
        <topology evidence="1">Multi-pass membrane protein</topology>
    </subcellularLocation>
</comment>
<dbReference type="InterPro" id="IPR050567">
    <property type="entry name" value="Mitochondrial_Carrier"/>
</dbReference>
<keyword evidence="8" id="KW-0496">Mitochondrion</keyword>
<feature type="transmembrane region" description="Helical" evidence="13">
    <location>
        <begin position="53"/>
        <end position="75"/>
    </location>
</feature>
<protein>
    <submittedName>
        <fullName evidence="14">Mitochondrial carrier</fullName>
    </submittedName>
</protein>
<sequence>MSADFWAGCISGAAGIIVGNPLDLIKTRLQAGNELHPTSAASLRSTFENASTLVRGATAPVIGYGALNALLFVTYNRSLSFLSSYSGTPSYPQMYLAGVVGGLATFVVSAPTELIKVRAQLENTGAGSSNTRLSSLSIAKQTWKREGLRGIYLGGGITAIRDSVGYGFYFCSYDFAKKLLASPSDPNTQNLRAWQILLCGGIAGCISWASIFPMDVIKTRIQSQPLLSAKLQTTTAASPLSPTAGSLLPRSPQGVSYGTTSGQTSPSSSISQSLTPTVRKSTLAVTMDTYKTEGLSVFFRGLGICSVRAFIVNAVQWAVYEWVMTVLQPKNPGLNVLNEKILA</sequence>
<gene>
    <name evidence="14" type="ORF">BT63DRAFT_429372</name>
</gene>
<organism evidence="14 15">
    <name type="scientific">Microthyrium microscopicum</name>
    <dbReference type="NCBI Taxonomy" id="703497"/>
    <lineage>
        <taxon>Eukaryota</taxon>
        <taxon>Fungi</taxon>
        <taxon>Dikarya</taxon>
        <taxon>Ascomycota</taxon>
        <taxon>Pezizomycotina</taxon>
        <taxon>Dothideomycetes</taxon>
        <taxon>Dothideomycetes incertae sedis</taxon>
        <taxon>Microthyriales</taxon>
        <taxon>Microthyriaceae</taxon>
        <taxon>Microthyrium</taxon>
    </lineage>
</organism>
<keyword evidence="9 10" id="KW-0472">Membrane</keyword>
<evidence type="ECO:0000256" key="12">
    <source>
        <dbReference type="SAM" id="MobiDB-lite"/>
    </source>
</evidence>
<dbReference type="PRINTS" id="PR00926">
    <property type="entry name" value="MITOCARRIER"/>
</dbReference>
<keyword evidence="4 10" id="KW-0812">Transmembrane</keyword>
<dbReference type="AlphaFoldDB" id="A0A6A6U101"/>
<evidence type="ECO:0000256" key="3">
    <source>
        <dbReference type="ARBA" id="ARBA00022448"/>
    </source>
</evidence>
<dbReference type="GO" id="GO:0022857">
    <property type="term" value="F:transmembrane transporter activity"/>
    <property type="evidence" value="ECO:0007669"/>
    <property type="project" value="TreeGrafter"/>
</dbReference>
<dbReference type="InterPro" id="IPR002067">
    <property type="entry name" value="MCP"/>
</dbReference>
<evidence type="ECO:0000256" key="8">
    <source>
        <dbReference type="ARBA" id="ARBA00023128"/>
    </source>
</evidence>
<dbReference type="PROSITE" id="PS50920">
    <property type="entry name" value="SOLCAR"/>
    <property type="match status" value="3"/>
</dbReference>
<keyword evidence="6" id="KW-0999">Mitochondrion inner membrane</keyword>
<evidence type="ECO:0000256" key="2">
    <source>
        <dbReference type="ARBA" id="ARBA00006375"/>
    </source>
</evidence>
<accession>A0A6A6U101</accession>
<dbReference type="PANTHER" id="PTHR45624">
    <property type="entry name" value="MITOCHONDRIAL BASIC AMINO ACIDS TRANSPORTER-RELATED"/>
    <property type="match status" value="1"/>
</dbReference>
<feature type="region of interest" description="Disordered" evidence="12">
    <location>
        <begin position="237"/>
        <end position="274"/>
    </location>
</feature>
<dbReference type="SUPFAM" id="SSF103506">
    <property type="entry name" value="Mitochondrial carrier"/>
    <property type="match status" value="1"/>
</dbReference>
<evidence type="ECO:0000256" key="6">
    <source>
        <dbReference type="ARBA" id="ARBA00022792"/>
    </source>
</evidence>
<evidence type="ECO:0000256" key="11">
    <source>
        <dbReference type="RuleBase" id="RU000488"/>
    </source>
</evidence>
<keyword evidence="3 11" id="KW-0813">Transport</keyword>
<dbReference type="GO" id="GO:0005743">
    <property type="term" value="C:mitochondrial inner membrane"/>
    <property type="evidence" value="ECO:0007669"/>
    <property type="project" value="UniProtKB-SubCell"/>
</dbReference>
<dbReference type="PANTHER" id="PTHR45624:SF10">
    <property type="entry name" value="SLC (SOLUTE CARRIER) HOMOLOG"/>
    <property type="match status" value="1"/>
</dbReference>
<evidence type="ECO:0000256" key="9">
    <source>
        <dbReference type="ARBA" id="ARBA00023136"/>
    </source>
</evidence>
<dbReference type="InterPro" id="IPR023395">
    <property type="entry name" value="MCP_dom_sf"/>
</dbReference>
<dbReference type="InterPro" id="IPR018108">
    <property type="entry name" value="MCP_transmembrane"/>
</dbReference>
<reference evidence="14" key="1">
    <citation type="journal article" date="2020" name="Stud. Mycol.">
        <title>101 Dothideomycetes genomes: a test case for predicting lifestyles and emergence of pathogens.</title>
        <authorList>
            <person name="Haridas S."/>
            <person name="Albert R."/>
            <person name="Binder M."/>
            <person name="Bloem J."/>
            <person name="Labutti K."/>
            <person name="Salamov A."/>
            <person name="Andreopoulos B."/>
            <person name="Baker S."/>
            <person name="Barry K."/>
            <person name="Bills G."/>
            <person name="Bluhm B."/>
            <person name="Cannon C."/>
            <person name="Castanera R."/>
            <person name="Culley D."/>
            <person name="Daum C."/>
            <person name="Ezra D."/>
            <person name="Gonzalez J."/>
            <person name="Henrissat B."/>
            <person name="Kuo A."/>
            <person name="Liang C."/>
            <person name="Lipzen A."/>
            <person name="Lutzoni F."/>
            <person name="Magnuson J."/>
            <person name="Mondo S."/>
            <person name="Nolan M."/>
            <person name="Ohm R."/>
            <person name="Pangilinan J."/>
            <person name="Park H.-J."/>
            <person name="Ramirez L."/>
            <person name="Alfaro M."/>
            <person name="Sun H."/>
            <person name="Tritt A."/>
            <person name="Yoshinaga Y."/>
            <person name="Zwiers L.-H."/>
            <person name="Turgeon B."/>
            <person name="Goodwin S."/>
            <person name="Spatafora J."/>
            <person name="Crous P."/>
            <person name="Grigoriev I."/>
        </authorList>
    </citation>
    <scope>NUCLEOTIDE SEQUENCE</scope>
    <source>
        <strain evidence="14">CBS 115976</strain>
    </source>
</reference>
<evidence type="ECO:0000256" key="13">
    <source>
        <dbReference type="SAM" id="Phobius"/>
    </source>
</evidence>
<evidence type="ECO:0000256" key="7">
    <source>
        <dbReference type="ARBA" id="ARBA00022989"/>
    </source>
</evidence>
<keyword evidence="15" id="KW-1185">Reference proteome</keyword>
<dbReference type="EMBL" id="MU004242">
    <property type="protein sequence ID" value="KAF2664614.1"/>
    <property type="molecule type" value="Genomic_DNA"/>
</dbReference>
<feature type="transmembrane region" description="Helical" evidence="13">
    <location>
        <begin position="193"/>
        <end position="212"/>
    </location>
</feature>
<proteinExistence type="inferred from homology"/>
<evidence type="ECO:0000256" key="5">
    <source>
        <dbReference type="ARBA" id="ARBA00022737"/>
    </source>
</evidence>
<comment type="similarity">
    <text evidence="2 11">Belongs to the mitochondrial carrier (TC 2.A.29) family.</text>
</comment>
<evidence type="ECO:0000256" key="1">
    <source>
        <dbReference type="ARBA" id="ARBA00004448"/>
    </source>
</evidence>
<evidence type="ECO:0000313" key="14">
    <source>
        <dbReference type="EMBL" id="KAF2664614.1"/>
    </source>
</evidence>
<feature type="repeat" description="Solcar" evidence="10">
    <location>
        <begin position="89"/>
        <end position="179"/>
    </location>
</feature>
<feature type="repeat" description="Solcar" evidence="10">
    <location>
        <begin position="2"/>
        <end position="81"/>
    </location>
</feature>